<dbReference type="OrthoDB" id="17796at10239"/>
<dbReference type="PIRSF" id="PIRSF004270">
    <property type="entry name" value="UCP004270"/>
    <property type="match status" value="1"/>
</dbReference>
<proteinExistence type="predicted"/>
<sequence length="102" mass="11856">MSKALRNEIKNYIFPIVEEKMLEENAIITPRFLDNHEQILHESLNKDYHQISKNGIREIMVETILNNFGIQAFGVKPNIKGPTEITTKGIRKYKKLRANGFN</sequence>
<reference evidence="1 2" key="1">
    <citation type="submission" date="2015-03" db="EMBL/GenBank/DDBJ databases">
        <authorList>
            <person name="Melo L.D.R."/>
            <person name="Veiga P."/>
            <person name="Cerca N."/>
            <person name="Kropinski A.M."/>
            <person name="Azeredo J."/>
            <person name="Almeida C."/>
            <person name="Sillankorva S."/>
        </authorList>
    </citation>
    <scope>NUCLEOTIDE SEQUENCE [LARGE SCALE GENOMIC DNA]</scope>
</reference>
<name>A0A0G2SSV1_9CAUD</name>
<keyword evidence="2" id="KW-1185">Reference proteome</keyword>
<dbReference type="GeneID" id="26622857"/>
<evidence type="ECO:0000313" key="1">
    <source>
        <dbReference type="EMBL" id="AKA61920.1"/>
    </source>
</evidence>
<dbReference type="InterPro" id="IPR055992">
    <property type="entry name" value="DUF7570"/>
</dbReference>
<dbReference type="EMBL" id="KP890823">
    <property type="protein sequence ID" value="AKA61920.1"/>
    <property type="molecule type" value="Genomic_DNA"/>
</dbReference>
<dbReference type="RefSeq" id="YP_009195476.1">
    <property type="nucleotide sequence ID" value="NC_028762.1"/>
</dbReference>
<accession>A0A0G2SSV1</accession>
<evidence type="ECO:0000313" key="2">
    <source>
        <dbReference type="Proteomes" id="UP000202749"/>
    </source>
</evidence>
<protein>
    <submittedName>
        <fullName evidence="1">Uncharacterized protein</fullName>
    </submittedName>
</protein>
<dbReference type="InterPro" id="IPR016409">
    <property type="entry name" value="Phage_T4_Gp55.2"/>
</dbReference>
<dbReference type="KEGG" id="vg:26622857"/>
<gene>
    <name evidence="1" type="ORF">Pm5461_058</name>
</gene>
<organism evidence="1 2">
    <name type="scientific">Proteus phage vB_PmiM_Pm5461</name>
    <dbReference type="NCBI Taxonomy" id="1636250"/>
    <lineage>
        <taxon>Viruses</taxon>
        <taxon>Duplodnaviria</taxon>
        <taxon>Heunggongvirae</taxon>
        <taxon>Uroviricota</taxon>
        <taxon>Caudoviricetes</taxon>
        <taxon>Pantevenvirales</taxon>
        <taxon>Straboviridae</taxon>
        <taxon>Bragavirus</taxon>
        <taxon>Bragavirus pm5461</taxon>
    </lineage>
</organism>
<dbReference type="Proteomes" id="UP000202749">
    <property type="component" value="Segment"/>
</dbReference>
<dbReference type="Pfam" id="PF24454">
    <property type="entry name" value="DUF7570"/>
    <property type="match status" value="1"/>
</dbReference>